<dbReference type="Gene3D" id="1.10.10.10">
    <property type="entry name" value="Winged helix-like DNA-binding domain superfamily/Winged helix DNA-binding domain"/>
    <property type="match status" value="1"/>
</dbReference>
<gene>
    <name evidence="2" type="ORF">NBRC116591_07330</name>
</gene>
<name>A0ABQ0A5K4_9GAMM</name>
<dbReference type="RefSeq" id="WP_353301721.1">
    <property type="nucleotide sequence ID" value="NZ_BAABWN010000002.1"/>
</dbReference>
<evidence type="ECO:0000259" key="1">
    <source>
        <dbReference type="PROSITE" id="PS50987"/>
    </source>
</evidence>
<proteinExistence type="predicted"/>
<dbReference type="Pfam" id="PF08241">
    <property type="entry name" value="Methyltransf_11"/>
    <property type="match status" value="1"/>
</dbReference>
<dbReference type="SUPFAM" id="SSF46785">
    <property type="entry name" value="Winged helix' DNA-binding domain"/>
    <property type="match status" value="1"/>
</dbReference>
<dbReference type="Pfam" id="PF01022">
    <property type="entry name" value="HTH_5"/>
    <property type="match status" value="1"/>
</dbReference>
<dbReference type="PRINTS" id="PR00778">
    <property type="entry name" value="HTHARSR"/>
</dbReference>
<keyword evidence="3" id="KW-1185">Reference proteome</keyword>
<dbReference type="InterPro" id="IPR036390">
    <property type="entry name" value="WH_DNA-bd_sf"/>
</dbReference>
<evidence type="ECO:0000313" key="2">
    <source>
        <dbReference type="EMBL" id="GAA6166923.1"/>
    </source>
</evidence>
<feature type="domain" description="HTH arsR-type" evidence="1">
    <location>
        <begin position="6"/>
        <end position="100"/>
    </location>
</feature>
<dbReference type="NCBIfam" id="NF033788">
    <property type="entry name" value="HTH_metalloreg"/>
    <property type="match status" value="1"/>
</dbReference>
<reference evidence="2 3" key="1">
    <citation type="submission" date="2024-04" db="EMBL/GenBank/DDBJ databases">
        <title>Draft genome sequence of Sessilibacter corallicola NBRC 116591.</title>
        <authorList>
            <person name="Miyakawa T."/>
            <person name="Kusuya Y."/>
            <person name="Miura T."/>
        </authorList>
    </citation>
    <scope>NUCLEOTIDE SEQUENCE [LARGE SCALE GENOMIC DNA]</scope>
    <source>
        <strain evidence="2 3">KU-00831-HH</strain>
    </source>
</reference>
<dbReference type="InterPro" id="IPR036388">
    <property type="entry name" value="WH-like_DNA-bd_sf"/>
</dbReference>
<dbReference type="PANTHER" id="PTHR43861">
    <property type="entry name" value="TRANS-ACONITATE 2-METHYLTRANSFERASE-RELATED"/>
    <property type="match status" value="1"/>
</dbReference>
<dbReference type="Gene3D" id="3.40.50.150">
    <property type="entry name" value="Vaccinia Virus protein VP39"/>
    <property type="match status" value="1"/>
</dbReference>
<dbReference type="InterPro" id="IPR013216">
    <property type="entry name" value="Methyltransf_11"/>
</dbReference>
<dbReference type="SUPFAM" id="SSF53335">
    <property type="entry name" value="S-adenosyl-L-methionine-dependent methyltransferases"/>
    <property type="match status" value="1"/>
</dbReference>
<comment type="caution">
    <text evidence="2">The sequence shown here is derived from an EMBL/GenBank/DDBJ whole genome shotgun (WGS) entry which is preliminary data.</text>
</comment>
<sequence length="328" mass="36627">MTATETTNQALNDLSALLKAASDPLRLQVLRLLAQDSYGVSELCRIFSVRQSGMSHHLKILSQAGLVTTRREGNSIFYRRTLPNAFTHESLRNEIYTQVDQLEISQSVVEQLEVIRNERVSSSQEFFSLNNEKFRSQQDLIASFPVYKEQISELMKTADLPSADIAVEIGPGEGEFLPVLADAFSQVYAIDNNNNMLESARVFADNSKARNIEFILDDASSNELALGEDLADLIVANMVCHHVPSPANLFAVLAKTLKNRGSLIITDLCLHNQNWTREACGDLWLGFDPNDLSQWAQNAGLSDGQSIYFALRNGFQIQIRQFIKNNAI</sequence>
<accession>A0ABQ0A5K4</accession>
<dbReference type="Proteomes" id="UP001465153">
    <property type="component" value="Unassembled WGS sequence"/>
</dbReference>
<dbReference type="CDD" id="cd02440">
    <property type="entry name" value="AdoMet_MTases"/>
    <property type="match status" value="1"/>
</dbReference>
<dbReference type="InterPro" id="IPR001845">
    <property type="entry name" value="HTH_ArsR_DNA-bd_dom"/>
</dbReference>
<dbReference type="InterPro" id="IPR029063">
    <property type="entry name" value="SAM-dependent_MTases_sf"/>
</dbReference>
<evidence type="ECO:0000313" key="3">
    <source>
        <dbReference type="Proteomes" id="UP001465153"/>
    </source>
</evidence>
<dbReference type="SMART" id="SM00418">
    <property type="entry name" value="HTH_ARSR"/>
    <property type="match status" value="1"/>
</dbReference>
<dbReference type="EMBL" id="BAABWN010000002">
    <property type="protein sequence ID" value="GAA6166923.1"/>
    <property type="molecule type" value="Genomic_DNA"/>
</dbReference>
<dbReference type="InterPro" id="IPR011991">
    <property type="entry name" value="ArsR-like_HTH"/>
</dbReference>
<organism evidence="2 3">
    <name type="scientific">Sessilibacter corallicola</name>
    <dbReference type="NCBI Taxonomy" id="2904075"/>
    <lineage>
        <taxon>Bacteria</taxon>
        <taxon>Pseudomonadati</taxon>
        <taxon>Pseudomonadota</taxon>
        <taxon>Gammaproteobacteria</taxon>
        <taxon>Cellvibrionales</taxon>
        <taxon>Cellvibrionaceae</taxon>
        <taxon>Sessilibacter</taxon>
    </lineage>
</organism>
<dbReference type="PROSITE" id="PS50987">
    <property type="entry name" value="HTH_ARSR_2"/>
    <property type="match status" value="1"/>
</dbReference>
<dbReference type="CDD" id="cd00090">
    <property type="entry name" value="HTH_ARSR"/>
    <property type="match status" value="1"/>
</dbReference>
<protein>
    <submittedName>
        <fullName evidence="2">Metalloregulator ArsR/SmtB family transcription factor</fullName>
    </submittedName>
</protein>